<dbReference type="Pfam" id="PF00005">
    <property type="entry name" value="ABC_tran"/>
    <property type="match status" value="1"/>
</dbReference>
<dbReference type="InterPro" id="IPR017871">
    <property type="entry name" value="ABC_transporter-like_CS"/>
</dbReference>
<gene>
    <name evidence="5" type="primary">lptB_1</name>
    <name evidence="5" type="ORF">AVLFYP127_00494</name>
</gene>
<dbReference type="InterPro" id="IPR003593">
    <property type="entry name" value="AAA+_ATPase"/>
</dbReference>
<evidence type="ECO:0000256" key="1">
    <source>
        <dbReference type="ARBA" id="ARBA00022448"/>
    </source>
</evidence>
<dbReference type="Pfam" id="PF13732">
    <property type="entry name" value="DrrA1-3_C"/>
    <property type="match status" value="1"/>
</dbReference>
<dbReference type="InterPro" id="IPR051782">
    <property type="entry name" value="ABC_Transporter_VariousFunc"/>
</dbReference>
<dbReference type="PROSITE" id="PS50893">
    <property type="entry name" value="ABC_TRANSPORTER_2"/>
    <property type="match status" value="1"/>
</dbReference>
<evidence type="ECO:0000256" key="3">
    <source>
        <dbReference type="ARBA" id="ARBA00022840"/>
    </source>
</evidence>
<dbReference type="SUPFAM" id="SSF52540">
    <property type="entry name" value="P-loop containing nucleoside triphosphate hydrolases"/>
    <property type="match status" value="1"/>
</dbReference>
<organism evidence="5">
    <name type="scientific">Anaerococcus vaginalis</name>
    <dbReference type="NCBI Taxonomy" id="33037"/>
    <lineage>
        <taxon>Bacteria</taxon>
        <taxon>Bacillati</taxon>
        <taxon>Bacillota</taxon>
        <taxon>Tissierellia</taxon>
        <taxon>Tissierellales</taxon>
        <taxon>Peptoniphilaceae</taxon>
        <taxon>Anaerococcus</taxon>
    </lineage>
</organism>
<keyword evidence="2" id="KW-0547">Nucleotide-binding</keyword>
<proteinExistence type="predicted"/>
<dbReference type="EC" id="3.6.3.-" evidence="5"/>
<dbReference type="AlphaFoldDB" id="A0A6N2T4V8"/>
<dbReference type="RefSeq" id="WP_156329062.1">
    <property type="nucleotide sequence ID" value="NZ_CACRSW010000023.1"/>
</dbReference>
<keyword evidence="1" id="KW-0813">Transport</keyword>
<name>A0A6N2T4V8_9FIRM</name>
<dbReference type="PANTHER" id="PTHR42939:SF1">
    <property type="entry name" value="ABC TRANSPORTER ATP-BINDING PROTEIN ALBC-RELATED"/>
    <property type="match status" value="1"/>
</dbReference>
<dbReference type="GO" id="GO:0005524">
    <property type="term" value="F:ATP binding"/>
    <property type="evidence" value="ECO:0007669"/>
    <property type="project" value="UniProtKB-KW"/>
</dbReference>
<protein>
    <submittedName>
        <fullName evidence="5">Lipopolysaccharide export system ATP-binding protein LptB</fullName>
        <ecNumber evidence="5">3.6.3.-</ecNumber>
    </submittedName>
</protein>
<dbReference type="GO" id="GO:0016887">
    <property type="term" value="F:ATP hydrolysis activity"/>
    <property type="evidence" value="ECO:0007669"/>
    <property type="project" value="InterPro"/>
</dbReference>
<evidence type="ECO:0000256" key="2">
    <source>
        <dbReference type="ARBA" id="ARBA00022741"/>
    </source>
</evidence>
<sequence length="296" mass="34318">MLKVERLSKSFGDLLALNNLDFEVKDGELFGVIGQNGAGKSTLFRCIMNFYSKYDGKITYNGKKFSKVPLEKIGFLPEERSLDSKRKVEDQIRYFAKLNKMDNISDEKLKEWFDYFEIDGKLSSKIKELSKGNQQKVQLLCALIYKPEFVILDEPFSGLDPYNIRLLEKIIKDVNKEGTTIMFSSHNMENVESLCKKLIMLKKGNIVLNGSPQEIRNSYERNKIVVESSEDLFFLNDENIEMISQDGNKWTFILKNEDYAKVIFKKIVDNIGFVPYFDQSPPTLNEIFARKVEENE</sequence>
<dbReference type="Gene3D" id="3.40.50.300">
    <property type="entry name" value="P-loop containing nucleotide triphosphate hydrolases"/>
    <property type="match status" value="1"/>
</dbReference>
<dbReference type="InterPro" id="IPR003439">
    <property type="entry name" value="ABC_transporter-like_ATP-bd"/>
</dbReference>
<dbReference type="PANTHER" id="PTHR42939">
    <property type="entry name" value="ABC TRANSPORTER ATP-BINDING PROTEIN ALBC-RELATED"/>
    <property type="match status" value="1"/>
</dbReference>
<keyword evidence="3 5" id="KW-0067">ATP-binding</keyword>
<dbReference type="InterPro" id="IPR025302">
    <property type="entry name" value="DrrA1/2-like_C"/>
</dbReference>
<dbReference type="EMBL" id="CACRSW010000023">
    <property type="protein sequence ID" value="VYT00814.1"/>
    <property type="molecule type" value="Genomic_DNA"/>
</dbReference>
<dbReference type="PROSITE" id="PS00211">
    <property type="entry name" value="ABC_TRANSPORTER_1"/>
    <property type="match status" value="1"/>
</dbReference>
<dbReference type="SMART" id="SM00382">
    <property type="entry name" value="AAA"/>
    <property type="match status" value="1"/>
</dbReference>
<evidence type="ECO:0000259" key="4">
    <source>
        <dbReference type="PROSITE" id="PS50893"/>
    </source>
</evidence>
<reference evidence="5" key="1">
    <citation type="submission" date="2019-11" db="EMBL/GenBank/DDBJ databases">
        <authorList>
            <person name="Feng L."/>
        </authorList>
    </citation>
    <scope>NUCLEOTIDE SEQUENCE</scope>
    <source>
        <strain evidence="5">AvaginalisLFYP127</strain>
    </source>
</reference>
<keyword evidence="5" id="KW-0378">Hydrolase</keyword>
<accession>A0A6N2T4V8</accession>
<feature type="domain" description="ABC transporter" evidence="4">
    <location>
        <begin position="2"/>
        <end position="228"/>
    </location>
</feature>
<evidence type="ECO:0000313" key="5">
    <source>
        <dbReference type="EMBL" id="VYT00814.1"/>
    </source>
</evidence>
<dbReference type="InterPro" id="IPR027417">
    <property type="entry name" value="P-loop_NTPase"/>
</dbReference>